<dbReference type="PROSITE" id="PS51257">
    <property type="entry name" value="PROKAR_LIPOPROTEIN"/>
    <property type="match status" value="1"/>
</dbReference>
<feature type="region of interest" description="Disordered" evidence="1">
    <location>
        <begin position="73"/>
        <end position="96"/>
    </location>
</feature>
<keyword evidence="4" id="KW-1185">Reference proteome</keyword>
<evidence type="ECO:0000313" key="4">
    <source>
        <dbReference type="Proteomes" id="UP000784880"/>
    </source>
</evidence>
<dbReference type="EMBL" id="JAHQCS010000147">
    <property type="protein sequence ID" value="MBU9713674.1"/>
    <property type="molecule type" value="Genomic_DNA"/>
</dbReference>
<evidence type="ECO:0000256" key="1">
    <source>
        <dbReference type="SAM" id="MobiDB-lite"/>
    </source>
</evidence>
<feature type="signal peptide" evidence="2">
    <location>
        <begin position="1"/>
        <end position="21"/>
    </location>
</feature>
<name>A0ABS6JJ12_9BACI</name>
<dbReference type="Proteomes" id="UP000784880">
    <property type="component" value="Unassembled WGS sequence"/>
</dbReference>
<gene>
    <name evidence="3" type="ORF">KS419_18245</name>
</gene>
<organism evidence="3 4">
    <name type="scientific">Evansella tamaricis</name>
    <dbReference type="NCBI Taxonomy" id="2069301"/>
    <lineage>
        <taxon>Bacteria</taxon>
        <taxon>Bacillati</taxon>
        <taxon>Bacillota</taxon>
        <taxon>Bacilli</taxon>
        <taxon>Bacillales</taxon>
        <taxon>Bacillaceae</taxon>
        <taxon>Evansella</taxon>
    </lineage>
</organism>
<comment type="caution">
    <text evidence="3">The sequence shown here is derived from an EMBL/GenBank/DDBJ whole genome shotgun (WGS) entry which is preliminary data.</text>
</comment>
<keyword evidence="2" id="KW-0732">Signal</keyword>
<evidence type="ECO:0000256" key="2">
    <source>
        <dbReference type="SAM" id="SignalP"/>
    </source>
</evidence>
<dbReference type="RefSeq" id="WP_217067825.1">
    <property type="nucleotide sequence ID" value="NZ_JAHQCS010000147.1"/>
</dbReference>
<accession>A0ABS6JJ12</accession>
<feature type="chain" id="PRO_5047212780" description="Lipoprotein" evidence="2">
    <location>
        <begin position="22"/>
        <end position="194"/>
    </location>
</feature>
<evidence type="ECO:0000313" key="3">
    <source>
        <dbReference type="EMBL" id="MBU9713674.1"/>
    </source>
</evidence>
<sequence length="194" mass="20630">MKNGKLMLIICVSLATLMLSGCIGKDGISIPLGDGESVTIGVGENGDGVTIGSGNDGESITIGTEEDGITFETQNEDGESGSLSIGSSTTKLPERFPSEIPFPSEYQIYSSMELSDGDTDSISITYFTESVTVDELFDMFLNFTDAHGYEKNSELRMEGMNSLVISNSDSTISFNIFSDESSPITVGITIAHTN</sequence>
<evidence type="ECO:0008006" key="5">
    <source>
        <dbReference type="Google" id="ProtNLM"/>
    </source>
</evidence>
<protein>
    <recommendedName>
        <fullName evidence="5">Lipoprotein</fullName>
    </recommendedName>
</protein>
<proteinExistence type="predicted"/>
<reference evidence="3 4" key="1">
    <citation type="submission" date="2021-06" db="EMBL/GenBank/DDBJ databases">
        <title>Bacillus sp. RD4P76, an endophyte from a halophyte.</title>
        <authorList>
            <person name="Sun J.-Q."/>
        </authorList>
    </citation>
    <scope>NUCLEOTIDE SEQUENCE [LARGE SCALE GENOMIC DNA]</scope>
    <source>
        <strain evidence="3 4">CGMCC 1.15917</strain>
    </source>
</reference>
<feature type="compositionally biased region" description="Polar residues" evidence="1">
    <location>
        <begin position="81"/>
        <end position="91"/>
    </location>
</feature>